<proteinExistence type="predicted"/>
<accession>A0A7T1B0S3</accession>
<keyword evidence="2" id="KW-0238">DNA-binding</keyword>
<name>A0A7T1B0S3_9STAP</name>
<evidence type="ECO:0000256" key="1">
    <source>
        <dbReference type="ARBA" id="ARBA00023015"/>
    </source>
</evidence>
<dbReference type="Proteomes" id="UP000594455">
    <property type="component" value="Chromosome"/>
</dbReference>
<dbReference type="PANTHER" id="PTHR43280:SF26">
    <property type="entry name" value="ARAC-FAMILY TRANSCRIPTIONAL REGULATOR"/>
    <property type="match status" value="1"/>
</dbReference>
<dbReference type="InterPro" id="IPR009057">
    <property type="entry name" value="Homeodomain-like_sf"/>
</dbReference>
<dbReference type="RefSeq" id="WP_196931187.1">
    <property type="nucleotide sequence ID" value="NZ_CP064056.1"/>
</dbReference>
<dbReference type="SUPFAM" id="SSF46689">
    <property type="entry name" value="Homeodomain-like"/>
    <property type="match status" value="1"/>
</dbReference>
<dbReference type="KEGG" id="sllo:ISP08_02350"/>
<dbReference type="AlphaFoldDB" id="A0A7T1B0S3"/>
<reference evidence="5 6" key="1">
    <citation type="submission" date="2020-10" db="EMBL/GenBank/DDBJ databases">
        <title>Closed genome sequences of Staphylococcus lloydii sp. nov. and Staphylococcus durrellii sp. nov. Isolated from Captive Fruit Bats (Pteropus livingstonii).</title>
        <authorList>
            <person name="Fountain K."/>
        </authorList>
    </citation>
    <scope>NUCLEOTIDE SEQUENCE [LARGE SCALE GENOMIC DNA]</scope>
    <source>
        <strain evidence="5 6">23_2_7_LY</strain>
    </source>
</reference>
<dbReference type="Pfam" id="PF12833">
    <property type="entry name" value="HTH_18"/>
    <property type="match status" value="1"/>
</dbReference>
<dbReference type="GO" id="GO:0003700">
    <property type="term" value="F:DNA-binding transcription factor activity"/>
    <property type="evidence" value="ECO:0007669"/>
    <property type="project" value="InterPro"/>
</dbReference>
<dbReference type="SMART" id="SM00342">
    <property type="entry name" value="HTH_ARAC"/>
    <property type="match status" value="1"/>
</dbReference>
<feature type="domain" description="HTH araC/xylS-type" evidence="4">
    <location>
        <begin position="90"/>
        <end position="188"/>
    </location>
</feature>
<evidence type="ECO:0000259" key="4">
    <source>
        <dbReference type="PROSITE" id="PS01124"/>
    </source>
</evidence>
<keyword evidence="1" id="KW-0805">Transcription regulation</keyword>
<keyword evidence="6" id="KW-1185">Reference proteome</keyword>
<evidence type="ECO:0000256" key="3">
    <source>
        <dbReference type="ARBA" id="ARBA00023163"/>
    </source>
</evidence>
<evidence type="ECO:0000313" key="6">
    <source>
        <dbReference type="Proteomes" id="UP000594455"/>
    </source>
</evidence>
<dbReference type="PANTHER" id="PTHR43280">
    <property type="entry name" value="ARAC-FAMILY TRANSCRIPTIONAL REGULATOR"/>
    <property type="match status" value="1"/>
</dbReference>
<protein>
    <submittedName>
        <fullName evidence="5">Helix-turn-helix transcriptional regulator</fullName>
    </submittedName>
</protein>
<dbReference type="Gene3D" id="1.10.10.60">
    <property type="entry name" value="Homeodomain-like"/>
    <property type="match status" value="2"/>
</dbReference>
<sequence length="635" mass="73401">MNELIELRIPLTLFIERETSLAHCYFDFDLLNNPNVLHHLITPHLCIRYSNTTISTSDIGSIISLLLKETKCTLPHPYVPQVTTKHKLLNDILTYINNHLNDAIHTQTVAQHFFISQSYISILFSNVMRMHFKNYVISLKIALSLHDLLSPNQSIQSVARAYSFMNLSTFTKHFKSYLNVPPKVYIHQYNKQMSLCQSDLKINLITQDYNKLLTNNQQQETTPLPYTLNLNTSWQTQSFPIPMTFITIKDIATLSKLIHIQDDYFNLTNFSKPHIYIEQLATSNLTPFNIKLILAILPKLKSKNCCLVLPIYSIAFYQLLERQLLKIIDSNCTYYPYYKSIKFVIHDDCLSATQLDSLKRLIRKRYPNINIGASLDNYINKPQSNFASTINFVRDSNMDFYFINQHFATLIYKLTHTTQTINGCEALLSFIKDLKSYAKLLIFTHIATDDINNYFNAYTEINDVKISRFLIELSQHIGGFGFPLLQEHNTDIAVLNPSTSSMSLIHIYSMLLPFMGQNIHFHELGLLMTKDNTFEILFYDGAHTINASSQYLITIKHEFTQHFQVFNRVLGPSSNLFTKPLANNTSIDTLQLDKMLLDNFSKVNTPNDYIKVHKHNVPLEVLVDKGSLHYLKLYT</sequence>
<dbReference type="GO" id="GO:0043565">
    <property type="term" value="F:sequence-specific DNA binding"/>
    <property type="evidence" value="ECO:0007669"/>
    <property type="project" value="InterPro"/>
</dbReference>
<keyword evidence="3" id="KW-0804">Transcription</keyword>
<evidence type="ECO:0000313" key="5">
    <source>
        <dbReference type="EMBL" id="QPM75596.1"/>
    </source>
</evidence>
<dbReference type="PROSITE" id="PS01124">
    <property type="entry name" value="HTH_ARAC_FAMILY_2"/>
    <property type="match status" value="1"/>
</dbReference>
<dbReference type="EMBL" id="CP064056">
    <property type="protein sequence ID" value="QPM75596.1"/>
    <property type="molecule type" value="Genomic_DNA"/>
</dbReference>
<dbReference type="InterPro" id="IPR018060">
    <property type="entry name" value="HTH_AraC"/>
</dbReference>
<evidence type="ECO:0000256" key="2">
    <source>
        <dbReference type="ARBA" id="ARBA00023125"/>
    </source>
</evidence>
<organism evidence="5 6">
    <name type="scientific">Staphylococcus lloydii</name>
    <dbReference type="NCBI Taxonomy" id="2781774"/>
    <lineage>
        <taxon>Bacteria</taxon>
        <taxon>Bacillati</taxon>
        <taxon>Bacillota</taxon>
        <taxon>Bacilli</taxon>
        <taxon>Bacillales</taxon>
        <taxon>Staphylococcaceae</taxon>
        <taxon>Staphylococcus</taxon>
    </lineage>
</organism>
<gene>
    <name evidence="5" type="ORF">ISP08_02350</name>
</gene>